<dbReference type="PROSITE" id="PS00198">
    <property type="entry name" value="4FE4S_FER_1"/>
    <property type="match status" value="1"/>
</dbReference>
<dbReference type="GO" id="GO:0046872">
    <property type="term" value="F:metal ion binding"/>
    <property type="evidence" value="ECO:0007669"/>
    <property type="project" value="UniProtKB-KW"/>
</dbReference>
<keyword evidence="10" id="KW-1185">Reference proteome</keyword>
<evidence type="ECO:0000256" key="3">
    <source>
        <dbReference type="ARBA" id="ARBA00022723"/>
    </source>
</evidence>
<evidence type="ECO:0000313" key="10">
    <source>
        <dbReference type="Proteomes" id="UP000324143"/>
    </source>
</evidence>
<feature type="transmembrane region" description="Helical" evidence="7">
    <location>
        <begin position="124"/>
        <end position="141"/>
    </location>
</feature>
<evidence type="ECO:0000256" key="4">
    <source>
        <dbReference type="ARBA" id="ARBA00022982"/>
    </source>
</evidence>
<dbReference type="PANTHER" id="PTHR30176:SF3">
    <property type="entry name" value="FERREDOXIN-TYPE PROTEIN NAPH"/>
    <property type="match status" value="1"/>
</dbReference>
<keyword evidence="7" id="KW-0472">Membrane</keyword>
<name>A0A5D0MJ95_9BACT</name>
<dbReference type="SUPFAM" id="SSF54862">
    <property type="entry name" value="4Fe-4S ferredoxins"/>
    <property type="match status" value="1"/>
</dbReference>
<keyword evidence="4" id="KW-0249">Electron transport</keyword>
<dbReference type="Pfam" id="PF00037">
    <property type="entry name" value="Fer4"/>
    <property type="match status" value="2"/>
</dbReference>
<gene>
    <name evidence="9" type="ORF">FXF47_01305</name>
</gene>
<accession>A0A5D0MJ95</accession>
<feature type="transmembrane region" description="Helical" evidence="7">
    <location>
        <begin position="172"/>
        <end position="191"/>
    </location>
</feature>
<sequence>MKKFFTKLKSNFVHQIFFAVLLNPLIYNFFKGKIYQGELKQYCLPVLNCYSCPAAVTACPIGSFQHMLSNFKYHFSFWIAGIFGVVGITAGSWFCGHACPFGLFQDLLNKLSNKNFTMPRILRYIKYPALIFLVILLPLLIKKPTFCSYLCPAGTLQAGLTLVWFNSFNLGFLYFWKISLLALFTFSSIAYKRPFCNTSCPIGLVMGWFNKISIYQLEVDNSKCIECDICREVCPADIYIYKNPKNTECVRCNKCIEVCPTNAIKLENKLLYKKGDDYAKSN</sequence>
<dbReference type="PROSITE" id="PS51379">
    <property type="entry name" value="4FE4S_FER_2"/>
    <property type="match status" value="2"/>
</dbReference>
<protein>
    <submittedName>
        <fullName evidence="9">4Fe-4S binding protein</fullName>
    </submittedName>
</protein>
<keyword evidence="7" id="KW-0812">Transmembrane</keyword>
<keyword evidence="2" id="KW-0004">4Fe-4S</keyword>
<dbReference type="Pfam" id="PF12801">
    <property type="entry name" value="Fer4_5"/>
    <property type="match status" value="4"/>
</dbReference>
<dbReference type="InterPro" id="IPR017900">
    <property type="entry name" value="4Fe4S_Fe_S_CS"/>
</dbReference>
<feature type="domain" description="4Fe-4S ferredoxin-type" evidence="8">
    <location>
        <begin position="238"/>
        <end position="269"/>
    </location>
</feature>
<keyword evidence="1" id="KW-0813">Transport</keyword>
<evidence type="ECO:0000256" key="7">
    <source>
        <dbReference type="SAM" id="Phobius"/>
    </source>
</evidence>
<evidence type="ECO:0000313" key="9">
    <source>
        <dbReference type="EMBL" id="TYB32005.1"/>
    </source>
</evidence>
<dbReference type="Proteomes" id="UP000324143">
    <property type="component" value="Unassembled WGS sequence"/>
</dbReference>
<keyword evidence="7" id="KW-1133">Transmembrane helix</keyword>
<dbReference type="InterPro" id="IPR017896">
    <property type="entry name" value="4Fe4S_Fe-S-bd"/>
</dbReference>
<evidence type="ECO:0000256" key="5">
    <source>
        <dbReference type="ARBA" id="ARBA00023004"/>
    </source>
</evidence>
<evidence type="ECO:0000256" key="2">
    <source>
        <dbReference type="ARBA" id="ARBA00022485"/>
    </source>
</evidence>
<dbReference type="PANTHER" id="PTHR30176">
    <property type="entry name" value="FERREDOXIN-TYPE PROTEIN NAPH"/>
    <property type="match status" value="1"/>
</dbReference>
<dbReference type="Gene3D" id="3.30.70.20">
    <property type="match status" value="2"/>
</dbReference>
<dbReference type="EMBL" id="VSIX01000012">
    <property type="protein sequence ID" value="TYB32005.1"/>
    <property type="molecule type" value="Genomic_DNA"/>
</dbReference>
<dbReference type="GO" id="GO:0005886">
    <property type="term" value="C:plasma membrane"/>
    <property type="evidence" value="ECO:0007669"/>
    <property type="project" value="TreeGrafter"/>
</dbReference>
<evidence type="ECO:0000256" key="6">
    <source>
        <dbReference type="ARBA" id="ARBA00023014"/>
    </source>
</evidence>
<keyword evidence="3" id="KW-0479">Metal-binding</keyword>
<evidence type="ECO:0000259" key="8">
    <source>
        <dbReference type="PROSITE" id="PS51379"/>
    </source>
</evidence>
<comment type="caution">
    <text evidence="9">The sequence shown here is derived from an EMBL/GenBank/DDBJ whole genome shotgun (WGS) entry which is preliminary data.</text>
</comment>
<dbReference type="AlphaFoldDB" id="A0A5D0MJ95"/>
<feature type="transmembrane region" description="Helical" evidence="7">
    <location>
        <begin position="75"/>
        <end position="103"/>
    </location>
</feature>
<dbReference type="InterPro" id="IPR051684">
    <property type="entry name" value="Electron_Trans/Redox"/>
</dbReference>
<reference evidence="9" key="1">
    <citation type="submission" date="2019-08" db="EMBL/GenBank/DDBJ databases">
        <title>Genomic characterization of a novel candidate phylum (ARYD3) from a high temperature, high salinity tertiary oil reservoir in north central Oklahoma, USA.</title>
        <authorList>
            <person name="Youssef N.H."/>
            <person name="Yadav A."/>
            <person name="Elshahed M.S."/>
        </authorList>
    </citation>
    <scope>NUCLEOTIDE SEQUENCE [LARGE SCALE GENOMIC DNA]</scope>
    <source>
        <strain evidence="9">ARYD3</strain>
    </source>
</reference>
<keyword evidence="6" id="KW-0411">Iron-sulfur</keyword>
<keyword evidence="5" id="KW-0408">Iron</keyword>
<proteinExistence type="predicted"/>
<evidence type="ECO:0000256" key="1">
    <source>
        <dbReference type="ARBA" id="ARBA00022448"/>
    </source>
</evidence>
<feature type="transmembrane region" description="Helical" evidence="7">
    <location>
        <begin position="42"/>
        <end position="63"/>
    </location>
</feature>
<organism evidence="9 10">
    <name type="scientific">Candidatus Mcinerneyibacterium aminivorans</name>
    <dbReference type="NCBI Taxonomy" id="2703815"/>
    <lineage>
        <taxon>Bacteria</taxon>
        <taxon>Candidatus Macinerneyibacteriota</taxon>
        <taxon>Candidatus Mcinerneyibacteria</taxon>
        <taxon>Candidatus Mcinerneyibacteriales</taxon>
        <taxon>Candidatus Mcinerneyibacteriaceae</taxon>
        <taxon>Candidatus Mcinerneyibacterium</taxon>
    </lineage>
</organism>
<dbReference type="GO" id="GO:0051539">
    <property type="term" value="F:4 iron, 4 sulfur cluster binding"/>
    <property type="evidence" value="ECO:0007669"/>
    <property type="project" value="UniProtKB-KW"/>
</dbReference>
<feature type="transmembrane region" description="Helical" evidence="7">
    <location>
        <begin position="12"/>
        <end position="30"/>
    </location>
</feature>
<feature type="domain" description="4Fe-4S ferredoxin-type" evidence="8">
    <location>
        <begin position="215"/>
        <end position="237"/>
    </location>
</feature>